<comment type="subunit">
    <text evidence="4">Heterotetramer; composed of 2 small (MOCS2A) and 2 large (MOCS2B) subunits.</text>
</comment>
<keyword evidence="3 4" id="KW-0501">Molybdenum cofactor biosynthesis</keyword>
<comment type="subcellular location">
    <subcellularLocation>
        <location evidence="4">Cytoplasm</location>
    </subcellularLocation>
</comment>
<proteinExistence type="inferred from homology"/>
<evidence type="ECO:0000313" key="6">
    <source>
        <dbReference type="Proteomes" id="UP000683360"/>
    </source>
</evidence>
<dbReference type="InterPro" id="IPR016155">
    <property type="entry name" value="Mopterin_synth/thiamin_S_b"/>
</dbReference>
<dbReference type="PANTHER" id="PTHR23404">
    <property type="entry name" value="MOLYBDOPTERIN SYNTHASE RELATED"/>
    <property type="match status" value="1"/>
</dbReference>
<dbReference type="Gene3D" id="3.10.20.30">
    <property type="match status" value="1"/>
</dbReference>
<feature type="binding site" evidence="4">
    <location>
        <begin position="204"/>
        <end position="205"/>
    </location>
    <ligand>
        <name>substrate</name>
    </ligand>
</feature>
<dbReference type="SUPFAM" id="SSF54285">
    <property type="entry name" value="MoaD/ThiS"/>
    <property type="match status" value="1"/>
</dbReference>
<keyword evidence="1 4" id="KW-0963">Cytoplasm</keyword>
<dbReference type="FunFam" id="3.90.1170.40:FF:000002">
    <property type="entry name" value="Molybdopterin synthase catalytic subunit"/>
    <property type="match status" value="1"/>
</dbReference>
<dbReference type="InterPro" id="IPR028888">
    <property type="entry name" value="MOCS2B_euk"/>
</dbReference>
<dbReference type="CDD" id="cd00756">
    <property type="entry name" value="MoaE"/>
    <property type="match status" value="1"/>
</dbReference>
<dbReference type="HAMAP" id="MF_03052">
    <property type="entry name" value="MOC2B"/>
    <property type="match status" value="1"/>
</dbReference>
<organism evidence="5 6">
    <name type="scientific">Mytilus edulis</name>
    <name type="common">Blue mussel</name>
    <dbReference type="NCBI Taxonomy" id="6550"/>
    <lineage>
        <taxon>Eukaryota</taxon>
        <taxon>Metazoa</taxon>
        <taxon>Spiralia</taxon>
        <taxon>Lophotrochozoa</taxon>
        <taxon>Mollusca</taxon>
        <taxon>Bivalvia</taxon>
        <taxon>Autobranchia</taxon>
        <taxon>Pteriomorphia</taxon>
        <taxon>Mytilida</taxon>
        <taxon>Mytiloidea</taxon>
        <taxon>Mytilidae</taxon>
        <taxon>Mytilinae</taxon>
        <taxon>Mytilus</taxon>
    </lineage>
</organism>
<feature type="binding site" evidence="4">
    <location>
        <position position="220"/>
    </location>
    <ligand>
        <name>substrate</name>
    </ligand>
</feature>
<accession>A0A8S3V559</accession>
<dbReference type="GO" id="GO:0030366">
    <property type="term" value="F:molybdopterin synthase activity"/>
    <property type="evidence" value="ECO:0007669"/>
    <property type="project" value="UniProtKB-UniRule"/>
</dbReference>
<dbReference type="GO" id="GO:0006777">
    <property type="term" value="P:Mo-molybdopterin cofactor biosynthetic process"/>
    <property type="evidence" value="ECO:0007669"/>
    <property type="project" value="UniProtKB-UniRule"/>
</dbReference>
<gene>
    <name evidence="5" type="ORF">MEDL_61683</name>
</gene>
<comment type="function">
    <text evidence="4">Catalytic subunit of the molybdopterin synthase complex, a complex that catalyzes the conversion of precursor Z into molybdopterin. Acts by mediating the incorporation of 2 sulfur atoms from thiocarboxylated MOCS2A into precursor Z to generate a dithiolene group.</text>
</comment>
<keyword evidence="6" id="KW-1185">Reference proteome</keyword>
<protein>
    <recommendedName>
        <fullName evidence="4">Molybdopterin synthase catalytic subunit</fullName>
        <ecNumber evidence="4">2.8.1.12</ecNumber>
    </recommendedName>
    <alternativeName>
        <fullName evidence="4">Molybdenum cofactor synthesis protein 2 large subunit</fullName>
    </alternativeName>
    <alternativeName>
        <fullName evidence="4">Molybdenum cofactor synthesis protein 2B</fullName>
        <shortName evidence="4">MOCS2B</shortName>
    </alternativeName>
</protein>
<dbReference type="GO" id="GO:1990140">
    <property type="term" value="C:molybdopterin synthase complex"/>
    <property type="evidence" value="ECO:0007669"/>
    <property type="project" value="UniProtKB-UniRule"/>
</dbReference>
<evidence type="ECO:0000313" key="5">
    <source>
        <dbReference type="EMBL" id="CAG2249978.1"/>
    </source>
</evidence>
<reference evidence="5" key="1">
    <citation type="submission" date="2021-03" db="EMBL/GenBank/DDBJ databases">
        <authorList>
            <person name="Bekaert M."/>
        </authorList>
    </citation>
    <scope>NUCLEOTIDE SEQUENCE</scope>
</reference>
<comment type="pathway">
    <text evidence="4">Cofactor biosynthesis; molybdopterin biosynthesis.</text>
</comment>
<dbReference type="InterPro" id="IPR012675">
    <property type="entry name" value="Beta-grasp_dom_sf"/>
</dbReference>
<keyword evidence="2 4" id="KW-0808">Transferase</keyword>
<dbReference type="Pfam" id="PF02391">
    <property type="entry name" value="MoaE"/>
    <property type="match status" value="1"/>
</dbReference>
<name>A0A8S3V559_MYTED</name>
<dbReference type="InterPro" id="IPR003448">
    <property type="entry name" value="Mopterin_biosynth_MoaE"/>
</dbReference>
<feature type="binding site" evidence="4">
    <location>
        <begin position="227"/>
        <end position="229"/>
    </location>
    <ligand>
        <name>substrate</name>
    </ligand>
</feature>
<comment type="catalytic activity">
    <reaction evidence="4">
        <text>2 [molybdopterin-synthase sulfur-carrier protein]-C-terminal-Gly-aminoethanethioate + cyclic pyranopterin phosphate + H2O = molybdopterin + 2 [molybdopterin-synthase sulfur-carrier protein]-C-terminal Gly-Gly + 2 H(+)</text>
        <dbReference type="Rhea" id="RHEA:26333"/>
        <dbReference type="Rhea" id="RHEA-COMP:12202"/>
        <dbReference type="Rhea" id="RHEA-COMP:19907"/>
        <dbReference type="ChEBI" id="CHEBI:15377"/>
        <dbReference type="ChEBI" id="CHEBI:15378"/>
        <dbReference type="ChEBI" id="CHEBI:58698"/>
        <dbReference type="ChEBI" id="CHEBI:59648"/>
        <dbReference type="ChEBI" id="CHEBI:90778"/>
        <dbReference type="ChEBI" id="CHEBI:232372"/>
        <dbReference type="EC" id="2.8.1.12"/>
    </reaction>
</comment>
<dbReference type="OrthoDB" id="5531344at2759"/>
<dbReference type="EC" id="2.8.1.12" evidence="4"/>
<dbReference type="InterPro" id="IPR036563">
    <property type="entry name" value="MoaE_sf"/>
</dbReference>
<comment type="caution">
    <text evidence="5">The sequence shown here is derived from an EMBL/GenBank/DDBJ whole genome shotgun (WGS) entry which is preliminary data.</text>
</comment>
<dbReference type="Proteomes" id="UP000683360">
    <property type="component" value="Unassembled WGS sequence"/>
</dbReference>
<dbReference type="Gene3D" id="3.90.1170.40">
    <property type="entry name" value="Molybdopterin biosynthesis MoaE subunit"/>
    <property type="match status" value="1"/>
</dbReference>
<dbReference type="EMBL" id="CAJPWZ010003023">
    <property type="protein sequence ID" value="CAG2249978.1"/>
    <property type="molecule type" value="Genomic_DNA"/>
</dbReference>
<dbReference type="AlphaFoldDB" id="A0A8S3V559"/>
<dbReference type="CDD" id="cd00754">
    <property type="entry name" value="Ubl_MoaD"/>
    <property type="match status" value="1"/>
</dbReference>
<evidence type="ECO:0000256" key="1">
    <source>
        <dbReference type="ARBA" id="ARBA00022490"/>
    </source>
</evidence>
<evidence type="ECO:0000256" key="3">
    <source>
        <dbReference type="ARBA" id="ARBA00023150"/>
    </source>
</evidence>
<evidence type="ECO:0000256" key="4">
    <source>
        <dbReference type="HAMAP-Rule" id="MF_03052"/>
    </source>
</evidence>
<comment type="similarity">
    <text evidence="4">Belongs to the MoaE family. MOCS2B subfamily.</text>
</comment>
<dbReference type="SUPFAM" id="SSF54690">
    <property type="entry name" value="Molybdopterin synthase subunit MoaE"/>
    <property type="match status" value="1"/>
</dbReference>
<evidence type="ECO:0000256" key="2">
    <source>
        <dbReference type="ARBA" id="ARBA00022679"/>
    </source>
</evidence>
<sequence>MTISNLHNGSQTSLKPTFQHNWDIIDNILFLWLSKVNILFFAKSRELSGVNSAQITVLSQCTFTNLLENILQQYPSLAVISENIILALNEDYLSKDSDWRVIKMENHVEIRENKLDLEKITSTVTSPSCGAVSVFIGTTRDNFDGKRVKTLEYEAYIPMAKKKMSEVCQQIRDKWEVECIAMEHRIGLVPVTEASIIIAISSPHRKESLEAVQYAIDTVKAIVPVWKKEIYEDESSQWKENKECYWKSS</sequence>